<evidence type="ECO:0000256" key="1">
    <source>
        <dbReference type="SAM" id="SignalP"/>
    </source>
</evidence>
<name>A0A2M4B5I7_9DIPT</name>
<sequence length="141" mass="15285">MACPLVLVSICAPVGSTPVATTTSPAARCMMRPLHLWIGSLRLMNVVLVALDYGTLGGSRSVDDQIVRSAFHHLQSRLERLYLGLLANRTIGSTLGATGQARYLYLWLVAIRIIPVHVLGPSHDNRLLSDHLPIEPLQGGL</sequence>
<feature type="chain" id="PRO_5014960524" evidence="1">
    <location>
        <begin position="17"/>
        <end position="141"/>
    </location>
</feature>
<proteinExistence type="predicted"/>
<protein>
    <submittedName>
        <fullName evidence="2">Putative secreted protein</fullName>
    </submittedName>
</protein>
<accession>A0A2M4B5I7</accession>
<keyword evidence="1" id="KW-0732">Signal</keyword>
<evidence type="ECO:0000313" key="2">
    <source>
        <dbReference type="EMBL" id="MBW48261.1"/>
    </source>
</evidence>
<feature type="signal peptide" evidence="1">
    <location>
        <begin position="1"/>
        <end position="16"/>
    </location>
</feature>
<dbReference type="AlphaFoldDB" id="A0A2M4B5I7"/>
<organism evidence="2">
    <name type="scientific">Anopheles triannulatus</name>
    <dbReference type="NCBI Taxonomy" id="58253"/>
    <lineage>
        <taxon>Eukaryota</taxon>
        <taxon>Metazoa</taxon>
        <taxon>Ecdysozoa</taxon>
        <taxon>Arthropoda</taxon>
        <taxon>Hexapoda</taxon>
        <taxon>Insecta</taxon>
        <taxon>Pterygota</taxon>
        <taxon>Neoptera</taxon>
        <taxon>Endopterygota</taxon>
        <taxon>Diptera</taxon>
        <taxon>Nematocera</taxon>
        <taxon>Culicoidea</taxon>
        <taxon>Culicidae</taxon>
        <taxon>Anophelinae</taxon>
        <taxon>Anopheles</taxon>
    </lineage>
</organism>
<dbReference type="EMBL" id="GGFK01014940">
    <property type="protein sequence ID" value="MBW48261.1"/>
    <property type="molecule type" value="Transcribed_RNA"/>
</dbReference>
<reference evidence="2" key="1">
    <citation type="submission" date="2018-01" db="EMBL/GenBank/DDBJ databases">
        <title>An insight into the sialome of Amazonian anophelines.</title>
        <authorList>
            <person name="Ribeiro J.M."/>
            <person name="Scarpassa V."/>
            <person name="Calvo E."/>
        </authorList>
    </citation>
    <scope>NUCLEOTIDE SEQUENCE</scope>
    <source>
        <tissue evidence="2">Salivary glands</tissue>
    </source>
</reference>